<dbReference type="PANTHER" id="PTHR38658:SF1">
    <property type="entry name" value="OXPP CYCLE PROTEIN OPCA-RELATED"/>
    <property type="match status" value="1"/>
</dbReference>
<evidence type="ECO:0008006" key="5">
    <source>
        <dbReference type="Google" id="ProtNLM"/>
    </source>
</evidence>
<feature type="domain" description="Glucose-6-phosphate dehydrogenase assembly protein OpcA C-terminal" evidence="2">
    <location>
        <begin position="166"/>
        <end position="292"/>
    </location>
</feature>
<dbReference type="Pfam" id="PF20171">
    <property type="entry name" value="OpcA_G6PD_C"/>
    <property type="match status" value="1"/>
</dbReference>
<proteinExistence type="predicted"/>
<feature type="domain" description="Glucose-6-phosphate dehydrogenase assembly protein OpcA N-terminal" evidence="1">
    <location>
        <begin position="52"/>
        <end position="161"/>
    </location>
</feature>
<name>A0A173LKQ9_9ACTN</name>
<dbReference type="Proteomes" id="UP000186104">
    <property type="component" value="Chromosome"/>
</dbReference>
<dbReference type="EMBL" id="CP015961">
    <property type="protein sequence ID" value="ANI92473.1"/>
    <property type="molecule type" value="Genomic_DNA"/>
</dbReference>
<dbReference type="KEGG" id="dtm:BJL86_1697"/>
<dbReference type="InterPro" id="IPR046802">
    <property type="entry name" value="OpcA_G6PD_C"/>
</dbReference>
<sequence length="306" mass="32733">MIIDLPNTSTAALNKRLVKLRENAGLPMIGRVLTLIVVTNEVVGSESAIRSANNASREHPCRVIVVIRGNRAAANRLDAQIRVGGDAGASEVIVLRTSGGLTTQGAALATPLLLPDTPVAAWWPRNSPTNLAADRIGQLCQRRITDSDAEGHPTDALAKRASGYSPGDTDLAWARITPWRALMTSLLDQPPYEKITAATVGGPESAGSIDLACGWLAARLGIDVRRAVGKQMVVLERKSGNIVIEGINSRTVEVRITGQEPMRAPLPDRSVAECLAEDLRRMDSDEIYAEALTGLDRVIHSSSSDR</sequence>
<dbReference type="InterPro" id="IPR004555">
    <property type="entry name" value="G6PDH_assembly_OpcA"/>
</dbReference>
<reference evidence="3 4" key="1">
    <citation type="submission" date="2016-06" db="EMBL/GenBank/DDBJ databases">
        <title>Complete genome sequence of a saline-alkali tolerant type strain Dietzia timorensis ID05-A0528T.</title>
        <authorList>
            <person name="Wu X."/>
        </authorList>
    </citation>
    <scope>NUCLEOTIDE SEQUENCE [LARGE SCALE GENOMIC DNA]</scope>
    <source>
        <strain evidence="3 4">ID05-A0528</strain>
    </source>
</reference>
<protein>
    <recommendedName>
        <fullName evidence="5">Glucose-6-phosphate dehydrogenase assembly protein OpcA</fullName>
    </recommendedName>
</protein>
<evidence type="ECO:0000259" key="2">
    <source>
        <dbReference type="Pfam" id="PF20171"/>
    </source>
</evidence>
<evidence type="ECO:0000313" key="4">
    <source>
        <dbReference type="Proteomes" id="UP000186104"/>
    </source>
</evidence>
<gene>
    <name evidence="3" type="ORF">BJL86_1697</name>
</gene>
<organism evidence="3 4">
    <name type="scientific">Dietzia timorensis</name>
    <dbReference type="NCBI Taxonomy" id="499555"/>
    <lineage>
        <taxon>Bacteria</taxon>
        <taxon>Bacillati</taxon>
        <taxon>Actinomycetota</taxon>
        <taxon>Actinomycetes</taxon>
        <taxon>Mycobacteriales</taxon>
        <taxon>Dietziaceae</taxon>
        <taxon>Dietzia</taxon>
    </lineage>
</organism>
<dbReference type="AlphaFoldDB" id="A0A173LKQ9"/>
<dbReference type="Pfam" id="PF10128">
    <property type="entry name" value="OpcA_G6PD_assem"/>
    <property type="match status" value="1"/>
</dbReference>
<dbReference type="RefSeq" id="WP_231887081.1">
    <property type="nucleotide sequence ID" value="NZ_CP015961.1"/>
</dbReference>
<evidence type="ECO:0000313" key="3">
    <source>
        <dbReference type="EMBL" id="ANI92473.1"/>
    </source>
</evidence>
<keyword evidence="4" id="KW-1185">Reference proteome</keyword>
<evidence type="ECO:0000259" key="1">
    <source>
        <dbReference type="Pfam" id="PF10128"/>
    </source>
</evidence>
<dbReference type="STRING" id="499555.BJL86_1697"/>
<accession>A0A173LKQ9</accession>
<dbReference type="PANTHER" id="PTHR38658">
    <property type="entry name" value="OXPP CYCLE PROTEIN OPCA-RELATED"/>
    <property type="match status" value="1"/>
</dbReference>
<dbReference type="InterPro" id="IPR046801">
    <property type="entry name" value="OpcA_G6PD_N"/>
</dbReference>